<evidence type="ECO:0000259" key="6">
    <source>
        <dbReference type="Pfam" id="PF16177"/>
    </source>
</evidence>
<protein>
    <submittedName>
        <fullName evidence="7">Acetoacetate--CoA ligase</fullName>
    </submittedName>
</protein>
<comment type="similarity">
    <text evidence="1">Belongs to the ATP-dependent AMP-binding enzyme family.</text>
</comment>
<dbReference type="Proteomes" id="UP000235116">
    <property type="component" value="Chromosome"/>
</dbReference>
<gene>
    <name evidence="7" type="ORF">Kalk_02220</name>
</gene>
<evidence type="ECO:0000256" key="2">
    <source>
        <dbReference type="ARBA" id="ARBA00022598"/>
    </source>
</evidence>
<evidence type="ECO:0000256" key="1">
    <source>
        <dbReference type="ARBA" id="ARBA00006432"/>
    </source>
</evidence>
<dbReference type="RefSeq" id="WP_101892655.1">
    <property type="nucleotide sequence ID" value="NZ_CP022684.1"/>
</dbReference>
<evidence type="ECO:0000256" key="3">
    <source>
        <dbReference type="ARBA" id="ARBA00022741"/>
    </source>
</evidence>
<dbReference type="InterPro" id="IPR020845">
    <property type="entry name" value="AMP-binding_CS"/>
</dbReference>
<dbReference type="NCBIfam" id="TIGR01217">
    <property type="entry name" value="ac_ac_CoA_syn"/>
    <property type="match status" value="1"/>
</dbReference>
<dbReference type="InterPro" id="IPR042099">
    <property type="entry name" value="ANL_N_sf"/>
</dbReference>
<dbReference type="Pfam" id="PF16177">
    <property type="entry name" value="ACAS_N"/>
    <property type="match status" value="1"/>
</dbReference>
<keyword evidence="2 7" id="KW-0436">Ligase</keyword>
<dbReference type="GO" id="GO:0030729">
    <property type="term" value="F:acetoacetate-CoA ligase activity"/>
    <property type="evidence" value="ECO:0007669"/>
    <property type="project" value="InterPro"/>
</dbReference>
<dbReference type="CDD" id="cd05943">
    <property type="entry name" value="AACS"/>
    <property type="match status" value="1"/>
</dbReference>
<dbReference type="Gene3D" id="3.30.300.30">
    <property type="match status" value="1"/>
</dbReference>
<dbReference type="GO" id="GO:0005524">
    <property type="term" value="F:ATP binding"/>
    <property type="evidence" value="ECO:0007669"/>
    <property type="project" value="UniProtKB-KW"/>
</dbReference>
<dbReference type="KEGG" id="kak:Kalk_02220"/>
<name>A0A2K9LIK2_9GAMM</name>
<evidence type="ECO:0000313" key="8">
    <source>
        <dbReference type="Proteomes" id="UP000235116"/>
    </source>
</evidence>
<keyword evidence="4" id="KW-0067">ATP-binding</keyword>
<dbReference type="SUPFAM" id="SSF56801">
    <property type="entry name" value="Acetyl-CoA synthetase-like"/>
    <property type="match status" value="1"/>
</dbReference>
<keyword evidence="3" id="KW-0547">Nucleotide-binding</keyword>
<evidence type="ECO:0000259" key="5">
    <source>
        <dbReference type="Pfam" id="PF00501"/>
    </source>
</evidence>
<dbReference type="GO" id="GO:0006629">
    <property type="term" value="P:lipid metabolic process"/>
    <property type="evidence" value="ECO:0007669"/>
    <property type="project" value="InterPro"/>
</dbReference>
<dbReference type="InterPro" id="IPR000873">
    <property type="entry name" value="AMP-dep_synth/lig_dom"/>
</dbReference>
<dbReference type="PROSITE" id="PS00455">
    <property type="entry name" value="AMP_BINDING"/>
    <property type="match status" value="1"/>
</dbReference>
<accession>A0A2K9LIK2</accession>
<dbReference type="PANTHER" id="PTHR42921:SF1">
    <property type="entry name" value="ACETOACETYL-COA SYNTHETASE"/>
    <property type="match status" value="1"/>
</dbReference>
<dbReference type="InterPro" id="IPR005914">
    <property type="entry name" value="Acac_CoA_synth"/>
</dbReference>
<evidence type="ECO:0000256" key="4">
    <source>
        <dbReference type="ARBA" id="ARBA00022840"/>
    </source>
</evidence>
<dbReference type="InterPro" id="IPR045851">
    <property type="entry name" value="AMP-bd_C_sf"/>
</dbReference>
<evidence type="ECO:0000313" key="7">
    <source>
        <dbReference type="EMBL" id="AUM11315.1"/>
    </source>
</evidence>
<dbReference type="EMBL" id="CP022684">
    <property type="protein sequence ID" value="AUM11315.1"/>
    <property type="molecule type" value="Genomic_DNA"/>
</dbReference>
<dbReference type="PANTHER" id="PTHR42921">
    <property type="entry name" value="ACETOACETYL-COA SYNTHETASE"/>
    <property type="match status" value="1"/>
</dbReference>
<dbReference type="Gene3D" id="3.40.50.12780">
    <property type="entry name" value="N-terminal domain of ligase-like"/>
    <property type="match status" value="1"/>
</dbReference>
<dbReference type="InterPro" id="IPR032387">
    <property type="entry name" value="ACAS_N"/>
</dbReference>
<sequence length="655" mass="72569">MGRVLWQPEGDWIKATNIDCFIQYVNRCYGTDFHEYAELHRWSCDQTEQFWLSIIDFCGVRIEGDLTPVVDDPLRVSGANWFPNSRLNFAENLLASAHDDQLSKKAALVFRGENGRRDSVTYSELYQRVFRMAKYMREQGVSAGDRVVAVMPNCIETVVGMLAASSMGAIWSSCSPDFGINGIVDRFEQIEPVFLLTVDGYFYAGKAISILDRVQLVQKRISSIKTTVIVPFLELDSNAIPITGVDFYNEIEQSNANGEIDFAHLGFLHPLYIMYSSGTTGVPKCIVHSAGGTLLQHRKEHVLHADLKASDVLFYFTTCGWMMWNWLISGLASGATLVLFDGSPFHPAAASLIDMIDEENISLFGTSAKYISALEKAGIKPRNTHKLDQLRAIFSTGSPLAPESFDYVYRDVKSDICLSSISGGTDIISCFALGNPILPVVSGELQCVGLGMDVRIFDDNGTSVVNQKGELVCVNAFPSCPIGFWNDPDGTKFSAAYFERFEGVWAHGDYGEITDRGSMIIYGRSDAVLNPGGVRIGTAEIYRQVEQLDFVVDSVVIGQEWQDDVRVILFVKLGEDENLDEDRINLIKSTIRGNTTPRHVPAKIVQVDDIPRTISGKIAELAVRKVVHNECVNNTDALANPESLALFRNLPVLQS</sequence>
<dbReference type="NCBIfam" id="NF002937">
    <property type="entry name" value="PRK03584.1"/>
    <property type="match status" value="1"/>
</dbReference>
<keyword evidence="8" id="KW-1185">Reference proteome</keyword>
<reference evidence="8" key="1">
    <citation type="submission" date="2017-08" db="EMBL/GenBank/DDBJ databases">
        <title>Direct submision.</title>
        <authorList>
            <person name="Kim S.-J."/>
            <person name="Rhee S.-K."/>
        </authorList>
    </citation>
    <scope>NUCLEOTIDE SEQUENCE [LARGE SCALE GENOMIC DNA]</scope>
    <source>
        <strain evidence="8">GI5</strain>
    </source>
</reference>
<dbReference type="OrthoDB" id="9803968at2"/>
<feature type="domain" description="AMP-dependent synthetase/ligase" evidence="5">
    <location>
        <begin position="103"/>
        <end position="472"/>
    </location>
</feature>
<dbReference type="AlphaFoldDB" id="A0A2K9LIK2"/>
<dbReference type="Pfam" id="PF00501">
    <property type="entry name" value="AMP-binding"/>
    <property type="match status" value="1"/>
</dbReference>
<feature type="domain" description="Acetyl-coenzyme A synthetase N-terminal" evidence="6">
    <location>
        <begin position="36"/>
        <end position="92"/>
    </location>
</feature>
<organism evidence="7 8">
    <name type="scientific">Ketobacter alkanivorans</name>
    <dbReference type="NCBI Taxonomy" id="1917421"/>
    <lineage>
        <taxon>Bacteria</taxon>
        <taxon>Pseudomonadati</taxon>
        <taxon>Pseudomonadota</taxon>
        <taxon>Gammaproteobacteria</taxon>
        <taxon>Pseudomonadales</taxon>
        <taxon>Ketobacteraceae</taxon>
        <taxon>Ketobacter</taxon>
    </lineage>
</organism>
<proteinExistence type="inferred from homology"/>